<dbReference type="EMBL" id="CAADRA010007119">
    <property type="protein sequence ID" value="VFT99258.1"/>
    <property type="molecule type" value="Genomic_DNA"/>
</dbReference>
<dbReference type="EMBL" id="VJMH01007093">
    <property type="protein sequence ID" value="KAF0685530.1"/>
    <property type="molecule type" value="Genomic_DNA"/>
</dbReference>
<dbReference type="Proteomes" id="UP000332933">
    <property type="component" value="Unassembled WGS sequence"/>
</dbReference>
<evidence type="ECO:0000313" key="2">
    <source>
        <dbReference type="EMBL" id="KAF0685530.1"/>
    </source>
</evidence>
<dbReference type="Gene3D" id="3.40.50.2300">
    <property type="match status" value="1"/>
</dbReference>
<organism evidence="3 4">
    <name type="scientific">Aphanomyces stellatus</name>
    <dbReference type="NCBI Taxonomy" id="120398"/>
    <lineage>
        <taxon>Eukaryota</taxon>
        <taxon>Sar</taxon>
        <taxon>Stramenopiles</taxon>
        <taxon>Oomycota</taxon>
        <taxon>Saprolegniomycetes</taxon>
        <taxon>Saprolegniales</taxon>
        <taxon>Verrucalvaceae</taxon>
        <taxon>Aphanomyces</taxon>
    </lineage>
</organism>
<dbReference type="CDD" id="cd04657">
    <property type="entry name" value="Piwi_ago-like"/>
    <property type="match status" value="1"/>
</dbReference>
<dbReference type="GO" id="GO:0003676">
    <property type="term" value="F:nucleic acid binding"/>
    <property type="evidence" value="ECO:0007669"/>
    <property type="project" value="InterPro"/>
</dbReference>
<reference evidence="2" key="2">
    <citation type="submission" date="2019-06" db="EMBL/GenBank/DDBJ databases">
        <title>Genomics analysis of Aphanomyces spp. identifies a new class of oomycete effector associated with host adaptation.</title>
        <authorList>
            <person name="Gaulin E."/>
        </authorList>
    </citation>
    <scope>NUCLEOTIDE SEQUENCE</scope>
    <source>
        <strain evidence="2">CBS 578.67</strain>
    </source>
</reference>
<dbReference type="SMART" id="SM00950">
    <property type="entry name" value="Piwi"/>
    <property type="match status" value="1"/>
</dbReference>
<reference evidence="3 4" key="1">
    <citation type="submission" date="2019-03" db="EMBL/GenBank/DDBJ databases">
        <authorList>
            <person name="Gaulin E."/>
            <person name="Dumas B."/>
        </authorList>
    </citation>
    <scope>NUCLEOTIDE SEQUENCE [LARGE SCALE GENOMIC DNA]</scope>
    <source>
        <strain evidence="3">CBS 568.67</strain>
    </source>
</reference>
<dbReference type="PANTHER" id="PTHR22891">
    <property type="entry name" value="EUKARYOTIC TRANSLATION INITIATION FACTOR 2C"/>
    <property type="match status" value="1"/>
</dbReference>
<dbReference type="Gene3D" id="3.30.420.10">
    <property type="entry name" value="Ribonuclease H-like superfamily/Ribonuclease H"/>
    <property type="match status" value="1"/>
</dbReference>
<keyword evidence="4" id="KW-1185">Reference proteome</keyword>
<evidence type="ECO:0000259" key="1">
    <source>
        <dbReference type="PROSITE" id="PS50822"/>
    </source>
</evidence>
<feature type="domain" description="Piwi" evidence="1">
    <location>
        <begin position="14"/>
        <end position="306"/>
    </location>
</feature>
<dbReference type="SUPFAM" id="SSF53098">
    <property type="entry name" value="Ribonuclease H-like"/>
    <property type="match status" value="1"/>
</dbReference>
<evidence type="ECO:0000313" key="4">
    <source>
        <dbReference type="Proteomes" id="UP000332933"/>
    </source>
</evidence>
<dbReference type="OrthoDB" id="186607at2759"/>
<protein>
    <submittedName>
        <fullName evidence="3">Aste57867_22601 protein</fullName>
    </submittedName>
</protein>
<proteinExistence type="predicted"/>
<dbReference type="InterPro" id="IPR036397">
    <property type="entry name" value="RNaseH_sf"/>
</dbReference>
<name>A0A485LKH6_9STRA</name>
<dbReference type="PROSITE" id="PS50822">
    <property type="entry name" value="PIWI"/>
    <property type="match status" value="1"/>
</dbReference>
<dbReference type="AlphaFoldDB" id="A0A485LKH6"/>
<gene>
    <name evidence="3" type="primary">Aste57867_22601</name>
    <name evidence="2" type="ORF">As57867_022531</name>
    <name evidence="3" type="ORF">ASTE57867_22601</name>
</gene>
<accession>A0A485LKH6</accession>
<evidence type="ECO:0000313" key="3">
    <source>
        <dbReference type="EMBL" id="VFT99258.1"/>
    </source>
</evidence>
<dbReference type="InterPro" id="IPR003165">
    <property type="entry name" value="Piwi"/>
</dbReference>
<dbReference type="InterPro" id="IPR045246">
    <property type="entry name" value="Piwi_ago-like"/>
</dbReference>
<dbReference type="Pfam" id="PF02171">
    <property type="entry name" value="Piwi"/>
    <property type="match status" value="1"/>
</dbReference>
<sequence>MEQATRTYKAKPQLMFCVGAVKDATNYGDLKRASDTVFGIPAQMMLAKHLAKNPLFMSNLLLKVNTKLGGCNMVCKDPLPKISSPPTIIIGADVTHPGPMDKTRPSVDKWGVRHAATLRKQGHRVEQIEDLESMAVEMLEAFSREMNCKPAQILFYRDGVSEGQYQMVLNYEVTALHRACAKLETGYAPKITFVIVGKRHHTRLFATSAQNADRSGNVKAWTVVDTGVCHPTEYDFYLMSHAGLQGTSRPAHYHVLLDEIGFSADELQNLSFQLSHTYARCTRSVSIVPSVYYAHLLAFRARFFLLDNSDGGSSIDSATFSARMLEAHPELKDIMYYI</sequence>
<dbReference type="InterPro" id="IPR012337">
    <property type="entry name" value="RNaseH-like_sf"/>
</dbReference>